<dbReference type="EMBL" id="FOYR01000001">
    <property type="protein sequence ID" value="SFR37350.1"/>
    <property type="molecule type" value="Genomic_DNA"/>
</dbReference>
<evidence type="ECO:0000256" key="1">
    <source>
        <dbReference type="SAM" id="Phobius"/>
    </source>
</evidence>
<proteinExistence type="predicted"/>
<dbReference type="Proteomes" id="UP000198877">
    <property type="component" value="Unassembled WGS sequence"/>
</dbReference>
<protein>
    <submittedName>
        <fullName evidence="2">Uncharacterized protein</fullName>
    </submittedName>
</protein>
<accession>A0A1I6G5G1</accession>
<organism evidence="2 3">
    <name type="scientific">Microbacterium azadirachtae</name>
    <dbReference type="NCBI Taxonomy" id="582680"/>
    <lineage>
        <taxon>Bacteria</taxon>
        <taxon>Bacillati</taxon>
        <taxon>Actinomycetota</taxon>
        <taxon>Actinomycetes</taxon>
        <taxon>Micrococcales</taxon>
        <taxon>Microbacteriaceae</taxon>
        <taxon>Microbacterium</taxon>
    </lineage>
</organism>
<dbReference type="AlphaFoldDB" id="A0A1I6G5G1"/>
<keyword evidence="1" id="KW-0812">Transmembrane</keyword>
<keyword evidence="1" id="KW-0472">Membrane</keyword>
<name>A0A1I6G5G1_9MICO</name>
<sequence>MSKPMIDGTRSTTVRWWWTTGVLTWLIPVVMTVAGVRMVAALGGEVPVTAPADAEISSYGLGLTLVYVGIGVLAVWVVLVLLLGRGNRASSEAKAVLVVVGFVVAIVCALIA</sequence>
<gene>
    <name evidence="2" type="ORF">SAMN04488591_0772</name>
</gene>
<evidence type="ECO:0000313" key="3">
    <source>
        <dbReference type="Proteomes" id="UP000198877"/>
    </source>
</evidence>
<reference evidence="3" key="1">
    <citation type="submission" date="2016-10" db="EMBL/GenBank/DDBJ databases">
        <authorList>
            <person name="Varghese N."/>
            <person name="Submissions S."/>
        </authorList>
    </citation>
    <scope>NUCLEOTIDE SEQUENCE [LARGE SCALE GENOMIC DNA]</scope>
    <source>
        <strain evidence="3">CL127</strain>
    </source>
</reference>
<feature type="transmembrane region" description="Helical" evidence="1">
    <location>
        <begin position="59"/>
        <end position="83"/>
    </location>
</feature>
<feature type="transmembrane region" description="Helical" evidence="1">
    <location>
        <begin position="16"/>
        <end position="39"/>
    </location>
</feature>
<dbReference type="RefSeq" id="WP_091476923.1">
    <property type="nucleotide sequence ID" value="NZ_FNGQ01000001.1"/>
</dbReference>
<keyword evidence="1" id="KW-1133">Transmembrane helix</keyword>
<feature type="transmembrane region" description="Helical" evidence="1">
    <location>
        <begin position="95"/>
        <end position="111"/>
    </location>
</feature>
<evidence type="ECO:0000313" key="2">
    <source>
        <dbReference type="EMBL" id="SFR37350.1"/>
    </source>
</evidence>